<evidence type="ECO:0000313" key="2">
    <source>
        <dbReference type="Proteomes" id="UP000501868"/>
    </source>
</evidence>
<reference evidence="1 2" key="1">
    <citation type="submission" date="2020-04" db="EMBL/GenBank/DDBJ databases">
        <title>Genome-Wide Identification of 5-Methylcytosine Sites in Bacterial Genomes By High-Throughput Sequencing of MspJI Restriction Fragments.</title>
        <authorList>
            <person name="Wu V."/>
        </authorList>
    </citation>
    <scope>NUCLEOTIDE SEQUENCE [LARGE SCALE GENOMIC DNA]</scope>
    <source>
        <strain evidence="1 2">S2</strain>
    </source>
</reference>
<dbReference type="AlphaFoldDB" id="A0A6H1P8J2"/>
<name>A0A6H1P8J2_PRIMG</name>
<gene>
    <name evidence="1" type="ORF">HFZ78_26955</name>
</gene>
<dbReference type="EMBL" id="CP051128">
    <property type="protein sequence ID" value="QIZ09886.1"/>
    <property type="molecule type" value="Genomic_DNA"/>
</dbReference>
<accession>A0A6H1P8J2</accession>
<sequence>MLELLLSLSAWLMLSLFLLPLLIELKEQSRQLEWECKARQLMYEELQTKLISNKTFSNYTSILNGVEYQITWKDTGAADQKEVCVRIEKNSLHPETKICGPLE</sequence>
<protein>
    <submittedName>
        <fullName evidence="1">Uncharacterized protein</fullName>
    </submittedName>
</protein>
<evidence type="ECO:0000313" key="1">
    <source>
        <dbReference type="EMBL" id="QIZ09886.1"/>
    </source>
</evidence>
<dbReference type="Proteomes" id="UP000501868">
    <property type="component" value="Chromosome"/>
</dbReference>
<proteinExistence type="predicted"/>
<reference evidence="1 2" key="2">
    <citation type="submission" date="2020-04" db="EMBL/GenBank/DDBJ databases">
        <authorList>
            <person name="Fomenkov A."/>
            <person name="Anton B.P."/>
            <person name="Roberts R.J."/>
        </authorList>
    </citation>
    <scope>NUCLEOTIDE SEQUENCE [LARGE SCALE GENOMIC DNA]</scope>
    <source>
        <strain evidence="1 2">S2</strain>
    </source>
</reference>
<organism evidence="1 2">
    <name type="scientific">Priestia megaterium</name>
    <name type="common">Bacillus megaterium</name>
    <dbReference type="NCBI Taxonomy" id="1404"/>
    <lineage>
        <taxon>Bacteria</taxon>
        <taxon>Bacillati</taxon>
        <taxon>Bacillota</taxon>
        <taxon>Bacilli</taxon>
        <taxon>Bacillales</taxon>
        <taxon>Bacillaceae</taxon>
        <taxon>Priestia</taxon>
    </lineage>
</organism>